<proteinExistence type="predicted"/>
<gene>
    <name evidence="1" type="ORF">PAPOLLO_LOCUS21488</name>
</gene>
<sequence>MVGGSKICTIKEKLRLSRRYQENTLQSDVWKWKSSYLLHEVTNHLTTEEGLPEVIDNFKENDLNDEQQTSEHYTSENTCTLCEEHGILIDDMTCPLCSKEADIEHNRSEAKLNLEYQAIKMKQNSAAKFPECHIGDTVRVKIPEVDRGRGDFRNILLTVLDKNEDRLYKLGNENGTIEQFFFTKSVYNS</sequence>
<organism evidence="1 2">
    <name type="scientific">Parnassius apollo</name>
    <name type="common">Apollo butterfly</name>
    <name type="synonym">Papilio apollo</name>
    <dbReference type="NCBI Taxonomy" id="110799"/>
    <lineage>
        <taxon>Eukaryota</taxon>
        <taxon>Metazoa</taxon>
        <taxon>Ecdysozoa</taxon>
        <taxon>Arthropoda</taxon>
        <taxon>Hexapoda</taxon>
        <taxon>Insecta</taxon>
        <taxon>Pterygota</taxon>
        <taxon>Neoptera</taxon>
        <taxon>Endopterygota</taxon>
        <taxon>Lepidoptera</taxon>
        <taxon>Glossata</taxon>
        <taxon>Ditrysia</taxon>
        <taxon>Papilionoidea</taxon>
        <taxon>Papilionidae</taxon>
        <taxon>Parnassiinae</taxon>
        <taxon>Parnassini</taxon>
        <taxon>Parnassius</taxon>
        <taxon>Parnassius</taxon>
    </lineage>
</organism>
<evidence type="ECO:0000313" key="1">
    <source>
        <dbReference type="EMBL" id="CAG5038951.1"/>
    </source>
</evidence>
<reference evidence="1" key="1">
    <citation type="submission" date="2021-04" db="EMBL/GenBank/DDBJ databases">
        <authorList>
            <person name="Tunstrom K."/>
        </authorList>
    </citation>
    <scope>NUCLEOTIDE SEQUENCE</scope>
</reference>
<evidence type="ECO:0000313" key="2">
    <source>
        <dbReference type="Proteomes" id="UP000691718"/>
    </source>
</evidence>
<dbReference type="Proteomes" id="UP000691718">
    <property type="component" value="Unassembled WGS sequence"/>
</dbReference>
<name>A0A8S3XYR9_PARAO</name>
<accession>A0A8S3XYR9</accession>
<dbReference type="EMBL" id="CAJQZP010001331">
    <property type="protein sequence ID" value="CAG5038951.1"/>
    <property type="molecule type" value="Genomic_DNA"/>
</dbReference>
<dbReference type="AlphaFoldDB" id="A0A8S3XYR9"/>
<protein>
    <submittedName>
        <fullName evidence="1">(apollo) hypothetical protein</fullName>
    </submittedName>
</protein>
<keyword evidence="2" id="KW-1185">Reference proteome</keyword>
<dbReference type="OrthoDB" id="7486082at2759"/>
<comment type="caution">
    <text evidence="1">The sequence shown here is derived from an EMBL/GenBank/DDBJ whole genome shotgun (WGS) entry which is preliminary data.</text>
</comment>